<dbReference type="Proteomes" id="UP000307217">
    <property type="component" value="Unassembled WGS sequence"/>
</dbReference>
<dbReference type="GO" id="GO:0004069">
    <property type="term" value="F:L-aspartate:2-oxoglutarate aminotransferase activity"/>
    <property type="evidence" value="ECO:0007669"/>
    <property type="project" value="TreeGrafter"/>
</dbReference>
<evidence type="ECO:0000256" key="4">
    <source>
        <dbReference type="ARBA" id="ARBA00022576"/>
    </source>
</evidence>
<sequence length="396" mass="43670">MFSTLKPLPTDPILGLMAAYKQDTNPNKIDLGVGVYKDEQGNTPVLKAVKKAEAFRLENETTKSYIGLAGNLDFCQKMESLLLGEHKALLANRVRTAQTPGGTGALRVAAEFIKRCNTDATVWVTTPTWANHISLFEAAGLTVKEYPYYDYENKGLLFDEMIDTLKQVPKGDVVLIHACCHNPSGMDLNEEQWKVVADLAKEVGFTPLVDIAYQGFGRSLDEDAKGLRLLADTVEEMLICSSCSKNFGLYRERIGACSLISNNSTTADVSNSVLLSVVRSIYSMPPAHGADIVNTILSSTELTQLWHDELDEMRTRINGLRSLIKNSLAEKGVDQDFSFIDQQNGMFSFLGINKAQIDRLQKDYAIYIVGSSRVNVAGVSQTNIEYFSNALADVLK</sequence>
<dbReference type="EC" id="2.6.1.-" evidence="7"/>
<organism evidence="9 12">
    <name type="scientific">Pseudoalteromonas aurantia</name>
    <dbReference type="NCBI Taxonomy" id="43654"/>
    <lineage>
        <taxon>Bacteria</taxon>
        <taxon>Pseudomonadati</taxon>
        <taxon>Pseudomonadota</taxon>
        <taxon>Gammaproteobacteria</taxon>
        <taxon>Alteromonadales</taxon>
        <taxon>Pseudoalteromonadaceae</taxon>
        <taxon>Pseudoalteromonas</taxon>
    </lineage>
</organism>
<reference evidence="9" key="3">
    <citation type="submission" date="2019-09" db="EMBL/GenBank/DDBJ databases">
        <title>Co-occurence of chitin degradation, pigmentation and bioactivity in marine Pseudoalteromonas.</title>
        <authorList>
            <person name="Sonnenschein E.C."/>
            <person name="Bech P.K."/>
        </authorList>
    </citation>
    <scope>NUCLEOTIDE SEQUENCE</scope>
    <source>
        <strain evidence="9">S3790</strain>
    </source>
</reference>
<dbReference type="InterPro" id="IPR015422">
    <property type="entry name" value="PyrdxlP-dep_Trfase_small"/>
</dbReference>
<comment type="caution">
    <text evidence="9">The sequence shown here is derived from an EMBL/GenBank/DDBJ whole genome shotgun (WGS) entry which is preliminary data.</text>
</comment>
<dbReference type="PANTHER" id="PTHR11879">
    <property type="entry name" value="ASPARTATE AMINOTRANSFERASE"/>
    <property type="match status" value="1"/>
</dbReference>
<comment type="cofactor">
    <cofactor evidence="1 7">
        <name>pyridoxal 5'-phosphate</name>
        <dbReference type="ChEBI" id="CHEBI:597326"/>
    </cofactor>
</comment>
<feature type="domain" description="Aminotransferase class I/classII large" evidence="8">
    <location>
        <begin position="27"/>
        <end position="391"/>
    </location>
</feature>
<dbReference type="GO" id="GO:0005829">
    <property type="term" value="C:cytosol"/>
    <property type="evidence" value="ECO:0007669"/>
    <property type="project" value="TreeGrafter"/>
</dbReference>
<dbReference type="FunFam" id="3.40.640.10:FF:000066">
    <property type="entry name" value="Aspartate aminotransferase"/>
    <property type="match status" value="1"/>
</dbReference>
<evidence type="ECO:0000256" key="7">
    <source>
        <dbReference type="RuleBase" id="RU000481"/>
    </source>
</evidence>
<evidence type="ECO:0000256" key="2">
    <source>
        <dbReference type="ARBA" id="ARBA00007441"/>
    </source>
</evidence>
<protein>
    <recommendedName>
        <fullName evidence="7">Aminotransferase</fullName>
        <ecNumber evidence="7">2.6.1.-</ecNumber>
    </recommendedName>
</protein>
<dbReference type="Proteomes" id="UP000307164">
    <property type="component" value="Unassembled WGS sequence"/>
</dbReference>
<gene>
    <name evidence="9" type="ORF">CWC19_01470</name>
    <name evidence="10" type="ORF">CWC20_03260</name>
</gene>
<comment type="subunit">
    <text evidence="3">Homodimer.</text>
</comment>
<evidence type="ECO:0000313" key="10">
    <source>
        <dbReference type="EMBL" id="TMO77620.1"/>
    </source>
</evidence>
<dbReference type="Gene3D" id="3.40.640.10">
    <property type="entry name" value="Type I PLP-dependent aspartate aminotransferase-like (Major domain)"/>
    <property type="match status" value="1"/>
</dbReference>
<dbReference type="RefSeq" id="WP_138589656.1">
    <property type="nucleotide sequence ID" value="NZ_PNBW01000019.1"/>
</dbReference>
<dbReference type="SUPFAM" id="SSF53383">
    <property type="entry name" value="PLP-dependent transferases"/>
    <property type="match status" value="1"/>
</dbReference>
<dbReference type="EMBL" id="PNBW01000019">
    <property type="protein sequence ID" value="TMO77620.1"/>
    <property type="molecule type" value="Genomic_DNA"/>
</dbReference>
<dbReference type="PRINTS" id="PR00799">
    <property type="entry name" value="TRANSAMINASE"/>
</dbReference>
<evidence type="ECO:0000313" key="11">
    <source>
        <dbReference type="Proteomes" id="UP000307164"/>
    </source>
</evidence>
<evidence type="ECO:0000313" key="9">
    <source>
        <dbReference type="EMBL" id="TMO70514.1"/>
    </source>
</evidence>
<evidence type="ECO:0000256" key="6">
    <source>
        <dbReference type="ARBA" id="ARBA00022898"/>
    </source>
</evidence>
<dbReference type="GO" id="GO:0030170">
    <property type="term" value="F:pyridoxal phosphate binding"/>
    <property type="evidence" value="ECO:0007669"/>
    <property type="project" value="InterPro"/>
</dbReference>
<dbReference type="InterPro" id="IPR004838">
    <property type="entry name" value="NHTrfase_class1_PyrdxlP-BS"/>
</dbReference>
<dbReference type="PANTHER" id="PTHR11879:SF22">
    <property type="entry name" value="ASPARTATE AMINOTRANSFERASE, MITOCHONDRIAL"/>
    <property type="match status" value="1"/>
</dbReference>
<dbReference type="InterPro" id="IPR015424">
    <property type="entry name" value="PyrdxlP-dep_Trfase"/>
</dbReference>
<accession>A0A5S3VDX9</accession>
<dbReference type="InterPro" id="IPR015421">
    <property type="entry name" value="PyrdxlP-dep_Trfase_major"/>
</dbReference>
<evidence type="ECO:0000259" key="8">
    <source>
        <dbReference type="Pfam" id="PF00155"/>
    </source>
</evidence>
<evidence type="ECO:0000256" key="5">
    <source>
        <dbReference type="ARBA" id="ARBA00022679"/>
    </source>
</evidence>
<evidence type="ECO:0000313" key="12">
    <source>
        <dbReference type="Proteomes" id="UP000307217"/>
    </source>
</evidence>
<comment type="similarity">
    <text evidence="2 7">Belongs to the class-I pyridoxal-phosphate-dependent aminotransferase family.</text>
</comment>
<reference evidence="9 12" key="1">
    <citation type="submission" date="2018-01" db="EMBL/GenBank/DDBJ databases">
        <authorList>
            <person name="Paulsen S."/>
            <person name="Gram L.K."/>
        </authorList>
    </citation>
    <scope>NUCLEOTIDE SEQUENCE [LARGE SCALE GENOMIC DNA]</scope>
    <source>
        <strain evidence="9 12">S3790</strain>
        <strain evidence="10">S3895</strain>
    </source>
</reference>
<evidence type="ECO:0000256" key="1">
    <source>
        <dbReference type="ARBA" id="ARBA00001933"/>
    </source>
</evidence>
<name>A0A5S3VDX9_9GAMM</name>
<dbReference type="Gene3D" id="3.90.1150.10">
    <property type="entry name" value="Aspartate Aminotransferase, domain 1"/>
    <property type="match status" value="1"/>
</dbReference>
<dbReference type="InterPro" id="IPR004839">
    <property type="entry name" value="Aminotransferase_I/II_large"/>
</dbReference>
<dbReference type="AlphaFoldDB" id="A0A5S3VDX9"/>
<keyword evidence="6" id="KW-0663">Pyridoxal phosphate</keyword>
<evidence type="ECO:0000256" key="3">
    <source>
        <dbReference type="ARBA" id="ARBA00011738"/>
    </source>
</evidence>
<dbReference type="NCBIfam" id="NF006719">
    <property type="entry name" value="PRK09257.1"/>
    <property type="match status" value="1"/>
</dbReference>
<dbReference type="Pfam" id="PF00155">
    <property type="entry name" value="Aminotran_1_2"/>
    <property type="match status" value="1"/>
</dbReference>
<dbReference type="InterPro" id="IPR000796">
    <property type="entry name" value="Asp_trans"/>
</dbReference>
<dbReference type="CDD" id="cd00609">
    <property type="entry name" value="AAT_like"/>
    <property type="match status" value="1"/>
</dbReference>
<dbReference type="GO" id="GO:0042802">
    <property type="term" value="F:identical protein binding"/>
    <property type="evidence" value="ECO:0007669"/>
    <property type="project" value="TreeGrafter"/>
</dbReference>
<proteinExistence type="inferred from homology"/>
<dbReference type="PROSITE" id="PS00105">
    <property type="entry name" value="AA_TRANSFER_CLASS_1"/>
    <property type="match status" value="1"/>
</dbReference>
<keyword evidence="11" id="KW-1185">Reference proteome</keyword>
<dbReference type="EMBL" id="PNBX01000003">
    <property type="protein sequence ID" value="TMO70514.1"/>
    <property type="molecule type" value="Genomic_DNA"/>
</dbReference>
<keyword evidence="5 7" id="KW-0808">Transferase</keyword>
<dbReference type="GO" id="GO:0004838">
    <property type="term" value="F:L-tyrosine-2-oxoglutarate transaminase activity"/>
    <property type="evidence" value="ECO:0007669"/>
    <property type="project" value="TreeGrafter"/>
</dbReference>
<dbReference type="GO" id="GO:0033585">
    <property type="term" value="P:L-phenylalanine biosynthetic process from chorismate via phenylpyruvate"/>
    <property type="evidence" value="ECO:0007669"/>
    <property type="project" value="TreeGrafter"/>
</dbReference>
<keyword evidence="4 7" id="KW-0032">Aminotransferase</keyword>
<dbReference type="OrthoDB" id="9766445at2"/>
<reference evidence="11 12" key="2">
    <citation type="submission" date="2019-06" db="EMBL/GenBank/DDBJ databases">
        <title>Co-occurence of chitin degradation, pigmentation and bioactivity in marine Pseudoalteromonas.</title>
        <authorList>
            <person name="Sonnenschein E.C."/>
            <person name="Bech P.K."/>
        </authorList>
    </citation>
    <scope>NUCLEOTIDE SEQUENCE [LARGE SCALE GENOMIC DNA]</scope>
    <source>
        <strain evidence="12">S3790</strain>
        <strain evidence="10 11">S3895</strain>
    </source>
</reference>